<dbReference type="RefSeq" id="WP_226592094.1">
    <property type="nucleotide sequence ID" value="NZ_BLAY01000217.1"/>
</dbReference>
<evidence type="ECO:0000256" key="1">
    <source>
        <dbReference type="SAM" id="Coils"/>
    </source>
</evidence>
<evidence type="ECO:0000313" key="3">
    <source>
        <dbReference type="Proteomes" id="UP001050975"/>
    </source>
</evidence>
<keyword evidence="1" id="KW-0175">Coiled coil</keyword>
<keyword evidence="3" id="KW-1185">Reference proteome</keyword>
<feature type="coiled-coil region" evidence="1">
    <location>
        <begin position="178"/>
        <end position="205"/>
    </location>
</feature>
<sequence>MCKITPEELELENKQAQLAALEAALAERELELTTLEARLHAFEREYLRVVGVRYGKLDEIEAEIAKYLAFLHPKDEIARKQAVLASEKAQMSKRACSRASSPPNSHPGESLKKLYREVAKRIHPDLATDEVERLRRQKLMAVANQAYEKGDKQKLEGILHQWEHSPEFVKGEGIAAELIRAIRKIAQVRERLNAIETEINTLKQSELYLLRDKAIDAGIAGRDLLAEMAYQLNKKIARAKGWLEKLRTNVGVCA</sequence>
<dbReference type="InterPro" id="IPR036869">
    <property type="entry name" value="J_dom_sf"/>
</dbReference>
<reference evidence="2" key="1">
    <citation type="submission" date="2019-10" db="EMBL/GenBank/DDBJ databases">
        <title>Draft genome sequece of Microseira wollei NIES-4236.</title>
        <authorList>
            <person name="Yamaguchi H."/>
            <person name="Suzuki S."/>
            <person name="Kawachi M."/>
        </authorList>
    </citation>
    <scope>NUCLEOTIDE SEQUENCE</scope>
    <source>
        <strain evidence="2">NIES-4236</strain>
    </source>
</reference>
<name>A0AAV3XN81_9CYAN</name>
<dbReference type="SUPFAM" id="SSF46565">
    <property type="entry name" value="Chaperone J-domain"/>
    <property type="match status" value="1"/>
</dbReference>
<feature type="coiled-coil region" evidence="1">
    <location>
        <begin position="11"/>
        <end position="45"/>
    </location>
</feature>
<organism evidence="2 3">
    <name type="scientific">Microseira wollei NIES-4236</name>
    <dbReference type="NCBI Taxonomy" id="2530354"/>
    <lineage>
        <taxon>Bacteria</taxon>
        <taxon>Bacillati</taxon>
        <taxon>Cyanobacteriota</taxon>
        <taxon>Cyanophyceae</taxon>
        <taxon>Oscillatoriophycideae</taxon>
        <taxon>Aerosakkonematales</taxon>
        <taxon>Aerosakkonemataceae</taxon>
        <taxon>Microseira</taxon>
    </lineage>
</organism>
<comment type="caution">
    <text evidence="2">The sequence shown here is derived from an EMBL/GenBank/DDBJ whole genome shotgun (WGS) entry which is preliminary data.</text>
</comment>
<accession>A0AAV3XN81</accession>
<dbReference type="AlphaFoldDB" id="A0AAV3XN81"/>
<dbReference type="EMBL" id="BLAY01000217">
    <property type="protein sequence ID" value="GET43355.1"/>
    <property type="molecule type" value="Genomic_DNA"/>
</dbReference>
<dbReference type="Proteomes" id="UP001050975">
    <property type="component" value="Unassembled WGS sequence"/>
</dbReference>
<protein>
    <recommendedName>
        <fullName evidence="4">Molecular chaperone DnaJ</fullName>
    </recommendedName>
</protein>
<evidence type="ECO:0000313" key="2">
    <source>
        <dbReference type="EMBL" id="GET43355.1"/>
    </source>
</evidence>
<proteinExistence type="predicted"/>
<gene>
    <name evidence="2" type="ORF">MiSe_81770</name>
</gene>
<evidence type="ECO:0008006" key="4">
    <source>
        <dbReference type="Google" id="ProtNLM"/>
    </source>
</evidence>